<organism evidence="2 3">
    <name type="scientific">Lobosporangium transversale</name>
    <dbReference type="NCBI Taxonomy" id="64571"/>
    <lineage>
        <taxon>Eukaryota</taxon>
        <taxon>Fungi</taxon>
        <taxon>Fungi incertae sedis</taxon>
        <taxon>Mucoromycota</taxon>
        <taxon>Mortierellomycotina</taxon>
        <taxon>Mortierellomycetes</taxon>
        <taxon>Mortierellales</taxon>
        <taxon>Mortierellaceae</taxon>
        <taxon>Lobosporangium</taxon>
    </lineage>
</organism>
<feature type="region of interest" description="Disordered" evidence="1">
    <location>
        <begin position="234"/>
        <end position="272"/>
    </location>
</feature>
<feature type="compositionally biased region" description="Polar residues" evidence="1">
    <location>
        <begin position="235"/>
        <end position="247"/>
    </location>
</feature>
<dbReference type="InterPro" id="IPR021861">
    <property type="entry name" value="THO_THOC1"/>
</dbReference>
<feature type="region of interest" description="Disordered" evidence="1">
    <location>
        <begin position="651"/>
        <end position="704"/>
    </location>
</feature>
<dbReference type="EMBL" id="MCFF01000096">
    <property type="protein sequence ID" value="ORY93664.1"/>
    <property type="molecule type" value="Genomic_DNA"/>
</dbReference>
<comment type="caution">
    <text evidence="2">The sequence shown here is derived from an EMBL/GenBank/DDBJ whole genome shotgun (WGS) entry which is preliminary data.</text>
</comment>
<dbReference type="RefSeq" id="XP_021875159.1">
    <property type="nucleotide sequence ID" value="XM_022028311.1"/>
</dbReference>
<feature type="compositionally biased region" description="Polar residues" evidence="1">
    <location>
        <begin position="740"/>
        <end position="749"/>
    </location>
</feature>
<dbReference type="FunCoup" id="A0A1Y2G500">
    <property type="interactions" value="658"/>
</dbReference>
<dbReference type="STRING" id="64571.A0A1Y2G500"/>
<gene>
    <name evidence="2" type="ORF">BCR41DRAFT_390957</name>
</gene>
<evidence type="ECO:0000256" key="1">
    <source>
        <dbReference type="SAM" id="MobiDB-lite"/>
    </source>
</evidence>
<feature type="region of interest" description="Disordered" evidence="1">
    <location>
        <begin position="726"/>
        <end position="769"/>
    </location>
</feature>
<protein>
    <submittedName>
        <fullName evidence="2">THO complex subunit 1 transcription elongation factor-domain-containing protein</fullName>
    </submittedName>
</protein>
<evidence type="ECO:0000313" key="3">
    <source>
        <dbReference type="Proteomes" id="UP000193648"/>
    </source>
</evidence>
<sequence length="783" mass="87560">MATLLHNPWFAPLKEMEQSITTVLDRTRGLPTTLGPLDKVNNGTDDYSKRPCALDDPISEYIVPVIEKYKSIDIAGGRAPLLETAFKLKFLQIQNELAVSMPKLLDAIFQCLDLLLRCSERSLVDDVTPLNCLEEIFEYQTIEASEQIYNYLESRVDRLTMNLVVGKGKGLTLLRLCNDLLRRLSKDKNAVLCGRILMLLTGVLPLKERSGVNLRGEFNLDNITLLEGDDGQAASDFTQSHGKSSKTGEAGVPNTEIMDVDEDPNTTRKGDEDAVYDDSAFYRQFWGLQAFFCNPTTLGNSPENMTKFRTGIEHTLDKFAAVEEAEQKAHGQRVDASGSADSKSLSYKDGSSTPGDSVSTKRKHFSTVENTEKSTTYFPKFLTSSKLLKLEISDPYFRKHILVQFLIIIQYLESHSTAAAEAYSKLQVNKHGSVNKSLLQGSLNKSLMPHWFLEDDDREWAAAIKPRIFKQLKSIGLETGDRNFLKTVDVVLDRDSSWVQWKVENCQEFERPPLAADDIEETQAKRRKLSERLKPFKQKLGCANLSQLWKDVEDDDSGLGSNWTPQTIDGYLPSVPMIAKRDLATRKMQGRPPPSEQELKDLEQTRLWKALRLGTEKYLDLYQGVASPGYTLSKLIEDIRADEEWEEEIRQNNGKVPKKPELKVDQSTTTLSKTESSGTQELSDTATVEKPDGLTTEKPATADAEDVDITADVKDRTTRNDIELAELDSSIDVDPPASDINVNNHADSSQAKDEDEAANTTIAKDTGTDLPMEEVAPIVISLK</sequence>
<feature type="compositionally biased region" description="Polar residues" evidence="1">
    <location>
        <begin position="339"/>
        <end position="358"/>
    </location>
</feature>
<dbReference type="PANTHER" id="PTHR13265">
    <property type="entry name" value="THO COMPLEX SUBUNIT 1"/>
    <property type="match status" value="1"/>
</dbReference>
<dbReference type="OrthoDB" id="9402762at2759"/>
<dbReference type="GO" id="GO:0006406">
    <property type="term" value="P:mRNA export from nucleus"/>
    <property type="evidence" value="ECO:0007669"/>
    <property type="project" value="TreeGrafter"/>
</dbReference>
<feature type="compositionally biased region" description="Polar residues" evidence="1">
    <location>
        <begin position="665"/>
        <end position="686"/>
    </location>
</feature>
<feature type="region of interest" description="Disordered" evidence="1">
    <location>
        <begin position="324"/>
        <end position="365"/>
    </location>
</feature>
<dbReference type="GO" id="GO:0003746">
    <property type="term" value="F:translation elongation factor activity"/>
    <property type="evidence" value="ECO:0007669"/>
    <property type="project" value="UniProtKB-KW"/>
</dbReference>
<feature type="compositionally biased region" description="Basic and acidic residues" evidence="1">
    <location>
        <begin position="324"/>
        <end position="333"/>
    </location>
</feature>
<dbReference type="Pfam" id="PF11957">
    <property type="entry name" value="efThoc1"/>
    <property type="match status" value="1"/>
</dbReference>
<keyword evidence="2" id="KW-0251">Elongation factor</keyword>
<keyword evidence="3" id="KW-1185">Reference proteome</keyword>
<reference evidence="2 3" key="1">
    <citation type="submission" date="2016-07" db="EMBL/GenBank/DDBJ databases">
        <title>Pervasive Adenine N6-methylation of Active Genes in Fungi.</title>
        <authorList>
            <consortium name="DOE Joint Genome Institute"/>
            <person name="Mondo S.J."/>
            <person name="Dannebaum R.O."/>
            <person name="Kuo R.C."/>
            <person name="Labutti K."/>
            <person name="Haridas S."/>
            <person name="Kuo A."/>
            <person name="Salamov A."/>
            <person name="Ahrendt S.R."/>
            <person name="Lipzen A."/>
            <person name="Sullivan W."/>
            <person name="Andreopoulos W.B."/>
            <person name="Clum A."/>
            <person name="Lindquist E."/>
            <person name="Daum C."/>
            <person name="Ramamoorthy G.K."/>
            <person name="Gryganskyi A."/>
            <person name="Culley D."/>
            <person name="Magnuson J.K."/>
            <person name="James T.Y."/>
            <person name="O'Malley M.A."/>
            <person name="Stajich J.E."/>
            <person name="Spatafora J.W."/>
            <person name="Visel A."/>
            <person name="Grigoriev I.V."/>
        </authorList>
    </citation>
    <scope>NUCLEOTIDE SEQUENCE [LARGE SCALE GENOMIC DNA]</scope>
    <source>
        <strain evidence="2 3">NRRL 3116</strain>
    </source>
</reference>
<dbReference type="PANTHER" id="PTHR13265:SF0">
    <property type="entry name" value="HPR1"/>
    <property type="match status" value="1"/>
</dbReference>
<keyword evidence="2" id="KW-0648">Protein biosynthesis</keyword>
<dbReference type="GO" id="GO:0000445">
    <property type="term" value="C:THO complex part of transcription export complex"/>
    <property type="evidence" value="ECO:0007669"/>
    <property type="project" value="TreeGrafter"/>
</dbReference>
<proteinExistence type="predicted"/>
<name>A0A1Y2G500_9FUNG</name>
<dbReference type="AlphaFoldDB" id="A0A1Y2G500"/>
<dbReference type="Proteomes" id="UP000193648">
    <property type="component" value="Unassembled WGS sequence"/>
</dbReference>
<dbReference type="GeneID" id="33570154"/>
<evidence type="ECO:0000313" key="2">
    <source>
        <dbReference type="EMBL" id="ORY93664.1"/>
    </source>
</evidence>
<dbReference type="InParanoid" id="A0A1Y2G500"/>
<accession>A0A1Y2G500</accession>